<protein>
    <submittedName>
        <fullName evidence="2">Transcription initiation factor IIE subunit alpha</fullName>
    </submittedName>
</protein>
<keyword evidence="2" id="KW-0648">Protein biosynthesis</keyword>
<dbReference type="GO" id="GO:0003743">
    <property type="term" value="F:translation initiation factor activity"/>
    <property type="evidence" value="ECO:0007669"/>
    <property type="project" value="UniProtKB-KW"/>
</dbReference>
<proteinExistence type="predicted"/>
<dbReference type="AlphaFoldDB" id="A0A699HQJ6"/>
<organism evidence="2">
    <name type="scientific">Tanacetum cinerariifolium</name>
    <name type="common">Dalmatian daisy</name>
    <name type="synonym">Chrysanthemum cinerariifolium</name>
    <dbReference type="NCBI Taxonomy" id="118510"/>
    <lineage>
        <taxon>Eukaryota</taxon>
        <taxon>Viridiplantae</taxon>
        <taxon>Streptophyta</taxon>
        <taxon>Embryophyta</taxon>
        <taxon>Tracheophyta</taxon>
        <taxon>Spermatophyta</taxon>
        <taxon>Magnoliopsida</taxon>
        <taxon>eudicotyledons</taxon>
        <taxon>Gunneridae</taxon>
        <taxon>Pentapetalae</taxon>
        <taxon>asterids</taxon>
        <taxon>campanulids</taxon>
        <taxon>Asterales</taxon>
        <taxon>Asteraceae</taxon>
        <taxon>Asteroideae</taxon>
        <taxon>Anthemideae</taxon>
        <taxon>Anthemidinae</taxon>
        <taxon>Tanacetum</taxon>
    </lineage>
</organism>
<evidence type="ECO:0000313" key="2">
    <source>
        <dbReference type="EMBL" id="GEY59874.1"/>
    </source>
</evidence>
<evidence type="ECO:0000256" key="1">
    <source>
        <dbReference type="SAM" id="MobiDB-lite"/>
    </source>
</evidence>
<keyword evidence="2" id="KW-0396">Initiation factor</keyword>
<reference evidence="2" key="1">
    <citation type="journal article" date="2019" name="Sci. Rep.">
        <title>Draft genome of Tanacetum cinerariifolium, the natural source of mosquito coil.</title>
        <authorList>
            <person name="Yamashiro T."/>
            <person name="Shiraishi A."/>
            <person name="Satake H."/>
            <person name="Nakayama K."/>
        </authorList>
    </citation>
    <scope>NUCLEOTIDE SEQUENCE</scope>
</reference>
<dbReference type="EMBL" id="BKCJ010192299">
    <property type="protein sequence ID" value="GEY59874.1"/>
    <property type="molecule type" value="Genomic_DNA"/>
</dbReference>
<comment type="caution">
    <text evidence="2">The sequence shown here is derived from an EMBL/GenBank/DDBJ whole genome shotgun (WGS) entry which is preliminary data.</text>
</comment>
<sequence>MEYRLKSFARLMTVSVFHRAMIEVAFSGAEEKEIKLESVPLKQFPLWMIKEGMNLTNEERGEEYCKDYYEALLQHQRAQEATSIKEDPSTDNFPTDADPLHSRKWQRNDDEEENDLEWKEETPVLGRC</sequence>
<gene>
    <name evidence="2" type="ORF">Tci_431848</name>
</gene>
<name>A0A699HQJ6_TANCI</name>
<accession>A0A699HQJ6</accession>
<feature type="region of interest" description="Disordered" evidence="1">
    <location>
        <begin position="79"/>
        <end position="128"/>
    </location>
</feature>